<name>A0A4C1V167_EUMVA</name>
<gene>
    <name evidence="1" type="ORF">EVAR_23910_1</name>
</gene>
<sequence>MCRHAAEFRCGPVVSRVPDVDADGRPALDVDLGRMTRCDRTRAAWTIGDRFGMRMFLRPAPATYTTDADDLPAAAGPAELQRSLRTSIDAQWLGNKRT</sequence>
<dbReference type="Proteomes" id="UP000299102">
    <property type="component" value="Unassembled WGS sequence"/>
</dbReference>
<evidence type="ECO:0000313" key="1">
    <source>
        <dbReference type="EMBL" id="GBP32501.1"/>
    </source>
</evidence>
<proteinExistence type="predicted"/>
<keyword evidence="2" id="KW-1185">Reference proteome</keyword>
<dbReference type="EMBL" id="BGZK01000261">
    <property type="protein sequence ID" value="GBP32501.1"/>
    <property type="molecule type" value="Genomic_DNA"/>
</dbReference>
<protein>
    <submittedName>
        <fullName evidence="1">Uncharacterized protein</fullName>
    </submittedName>
</protein>
<evidence type="ECO:0000313" key="2">
    <source>
        <dbReference type="Proteomes" id="UP000299102"/>
    </source>
</evidence>
<dbReference type="AlphaFoldDB" id="A0A4C1V167"/>
<accession>A0A4C1V167</accession>
<comment type="caution">
    <text evidence="1">The sequence shown here is derived from an EMBL/GenBank/DDBJ whole genome shotgun (WGS) entry which is preliminary data.</text>
</comment>
<organism evidence="1 2">
    <name type="scientific">Eumeta variegata</name>
    <name type="common">Bagworm moth</name>
    <name type="synonym">Eumeta japonica</name>
    <dbReference type="NCBI Taxonomy" id="151549"/>
    <lineage>
        <taxon>Eukaryota</taxon>
        <taxon>Metazoa</taxon>
        <taxon>Ecdysozoa</taxon>
        <taxon>Arthropoda</taxon>
        <taxon>Hexapoda</taxon>
        <taxon>Insecta</taxon>
        <taxon>Pterygota</taxon>
        <taxon>Neoptera</taxon>
        <taxon>Endopterygota</taxon>
        <taxon>Lepidoptera</taxon>
        <taxon>Glossata</taxon>
        <taxon>Ditrysia</taxon>
        <taxon>Tineoidea</taxon>
        <taxon>Psychidae</taxon>
        <taxon>Oiketicinae</taxon>
        <taxon>Eumeta</taxon>
    </lineage>
</organism>
<reference evidence="1 2" key="1">
    <citation type="journal article" date="2019" name="Commun. Biol.">
        <title>The bagworm genome reveals a unique fibroin gene that provides high tensile strength.</title>
        <authorList>
            <person name="Kono N."/>
            <person name="Nakamura H."/>
            <person name="Ohtoshi R."/>
            <person name="Tomita M."/>
            <person name="Numata K."/>
            <person name="Arakawa K."/>
        </authorList>
    </citation>
    <scope>NUCLEOTIDE SEQUENCE [LARGE SCALE GENOMIC DNA]</scope>
</reference>